<dbReference type="AlphaFoldDB" id="G7LFC8"/>
<dbReference type="HOGENOM" id="CLU_043608_0_0_1"/>
<evidence type="ECO:0000313" key="5">
    <source>
        <dbReference type="Proteomes" id="UP000002051"/>
    </source>
</evidence>
<evidence type="ECO:0000313" key="4">
    <source>
        <dbReference type="EnsemblPlants" id="AET02296"/>
    </source>
</evidence>
<dbReference type="EMBL" id="CM001224">
    <property type="protein sequence ID" value="AET02296.2"/>
    <property type="molecule type" value="Genomic_DNA"/>
</dbReference>
<sequence length="411" mass="46845">MKDDSSDFCYFYETFFTQLGMKLPLTRFECEVLNWLNISPSQLHPNSWAFASAFECLLTYYGLEVSAALFFCFFQVKIGKQVGWVSINGIPGRKLFESFDQSYKNFKARFFKIWAVPGEPYFLLNKDDGKPLFPLYWSHDPQPIKEVDETRLPRNEFCIVQFLKKLPSLSTVKILAAQNDPNAMDAYLTSMAPKMSKKRMEELLEPTKKEGTSHVTLNAVPSVFKDNIAEAVPLATTFVVSTSKAPTNTCTSWAEHLREFDKGEDSLWNLSIDRSNIIDEHIMRPTDEAKFARAGDIGVCKALTSHNLRSIAMVHHLGHAIIQKDVSIDTLKNKIANLEKELAEKNKLATVYSNLKKEKKDLAANCQYRDGFENAISQIRILAPYVDVSKVDKYKVVRDGMIVDEEEEEET</sequence>
<reference evidence="3 5" key="1">
    <citation type="journal article" date="2011" name="Nature">
        <title>The Medicago genome provides insight into the evolution of rhizobial symbioses.</title>
        <authorList>
            <person name="Young N.D."/>
            <person name="Debelle F."/>
            <person name="Oldroyd G.E."/>
            <person name="Geurts R."/>
            <person name="Cannon S.B."/>
            <person name="Udvardi M.K."/>
            <person name="Benedito V.A."/>
            <person name="Mayer K.F."/>
            <person name="Gouzy J."/>
            <person name="Schoof H."/>
            <person name="Van de Peer Y."/>
            <person name="Proost S."/>
            <person name="Cook D.R."/>
            <person name="Meyers B.C."/>
            <person name="Spannagl M."/>
            <person name="Cheung F."/>
            <person name="De Mita S."/>
            <person name="Krishnakumar V."/>
            <person name="Gundlach H."/>
            <person name="Zhou S."/>
            <person name="Mudge J."/>
            <person name="Bharti A.K."/>
            <person name="Murray J.D."/>
            <person name="Naoumkina M.A."/>
            <person name="Rosen B."/>
            <person name="Silverstein K.A."/>
            <person name="Tang H."/>
            <person name="Rombauts S."/>
            <person name="Zhao P.X."/>
            <person name="Zhou P."/>
            <person name="Barbe V."/>
            <person name="Bardou P."/>
            <person name="Bechner M."/>
            <person name="Bellec A."/>
            <person name="Berger A."/>
            <person name="Berges H."/>
            <person name="Bidwell S."/>
            <person name="Bisseling T."/>
            <person name="Choisne N."/>
            <person name="Couloux A."/>
            <person name="Denny R."/>
            <person name="Deshpande S."/>
            <person name="Dai X."/>
            <person name="Doyle J.J."/>
            <person name="Dudez A.M."/>
            <person name="Farmer A.D."/>
            <person name="Fouteau S."/>
            <person name="Franken C."/>
            <person name="Gibelin C."/>
            <person name="Gish J."/>
            <person name="Goldstein S."/>
            <person name="Gonzalez A.J."/>
            <person name="Green P.J."/>
            <person name="Hallab A."/>
            <person name="Hartog M."/>
            <person name="Hua A."/>
            <person name="Humphray S.J."/>
            <person name="Jeong D.H."/>
            <person name="Jing Y."/>
            <person name="Jocker A."/>
            <person name="Kenton S.M."/>
            <person name="Kim D.J."/>
            <person name="Klee K."/>
            <person name="Lai H."/>
            <person name="Lang C."/>
            <person name="Lin S."/>
            <person name="Macmil S.L."/>
            <person name="Magdelenat G."/>
            <person name="Matthews L."/>
            <person name="McCorrison J."/>
            <person name="Monaghan E.L."/>
            <person name="Mun J.H."/>
            <person name="Najar F.Z."/>
            <person name="Nicholson C."/>
            <person name="Noirot C."/>
            <person name="O'Bleness M."/>
            <person name="Paule C.R."/>
            <person name="Poulain J."/>
            <person name="Prion F."/>
            <person name="Qin B."/>
            <person name="Qu C."/>
            <person name="Retzel E.F."/>
            <person name="Riddle C."/>
            <person name="Sallet E."/>
            <person name="Samain S."/>
            <person name="Samson N."/>
            <person name="Sanders I."/>
            <person name="Saurat O."/>
            <person name="Scarpelli C."/>
            <person name="Schiex T."/>
            <person name="Segurens B."/>
            <person name="Severin A.J."/>
            <person name="Sherrier D.J."/>
            <person name="Shi R."/>
            <person name="Sims S."/>
            <person name="Singer S.R."/>
            <person name="Sinharoy S."/>
            <person name="Sterck L."/>
            <person name="Viollet A."/>
            <person name="Wang B.B."/>
            <person name="Wang K."/>
            <person name="Wang M."/>
            <person name="Wang X."/>
            <person name="Warfsmann J."/>
            <person name="Weissenbach J."/>
            <person name="White D.D."/>
            <person name="White J.D."/>
            <person name="Wiley G.B."/>
            <person name="Wincker P."/>
            <person name="Xing Y."/>
            <person name="Yang L."/>
            <person name="Yao Z."/>
            <person name="Ying F."/>
            <person name="Zhai J."/>
            <person name="Zhou L."/>
            <person name="Zuber A."/>
            <person name="Denarie J."/>
            <person name="Dixon R.A."/>
            <person name="May G.D."/>
            <person name="Schwartz D.C."/>
            <person name="Rogers J."/>
            <person name="Quetier F."/>
            <person name="Town C.D."/>
            <person name="Roe B.A."/>
        </authorList>
    </citation>
    <scope>NUCLEOTIDE SEQUENCE [LARGE SCALE GENOMIC DNA]</scope>
    <source>
        <strain evidence="3">A17</strain>
        <strain evidence="4 5">cv. Jemalong A17</strain>
    </source>
</reference>
<reference evidence="3 5" key="2">
    <citation type="journal article" date="2014" name="BMC Genomics">
        <title>An improved genome release (version Mt4.0) for the model legume Medicago truncatula.</title>
        <authorList>
            <person name="Tang H."/>
            <person name="Krishnakumar V."/>
            <person name="Bidwell S."/>
            <person name="Rosen B."/>
            <person name="Chan A."/>
            <person name="Zhou S."/>
            <person name="Gentzbittel L."/>
            <person name="Childs K.L."/>
            <person name="Yandell M."/>
            <person name="Gundlach H."/>
            <person name="Mayer K.F."/>
            <person name="Schwartz D.C."/>
            <person name="Town C.D."/>
        </authorList>
    </citation>
    <scope>GENOME REANNOTATION</scope>
    <source>
        <strain evidence="4 5">cv. Jemalong A17</strain>
    </source>
</reference>
<dbReference type="PANTHER" id="PTHR31099:SF49">
    <property type="entry name" value="MYOSIN HEAVY CHAIN-LIKE PROTEIN"/>
    <property type="match status" value="1"/>
</dbReference>
<keyword evidence="1" id="KW-0175">Coiled coil</keyword>
<dbReference type="Pfam" id="PF04195">
    <property type="entry name" value="Transposase_28"/>
    <property type="match status" value="1"/>
</dbReference>
<name>G7LFC8_MEDTR</name>
<accession>A0A0C3XZ54</accession>
<feature type="domain" description="Transposase (putative) gypsy type" evidence="2">
    <location>
        <begin position="16"/>
        <end position="77"/>
    </location>
</feature>
<dbReference type="Proteomes" id="UP000002051">
    <property type="component" value="Chromosome 8"/>
</dbReference>
<dbReference type="PaxDb" id="3880-AET02296"/>
<evidence type="ECO:0000256" key="1">
    <source>
        <dbReference type="SAM" id="Coils"/>
    </source>
</evidence>
<accession>G7LFC8</accession>
<proteinExistence type="predicted"/>
<organism evidence="3 5">
    <name type="scientific">Medicago truncatula</name>
    <name type="common">Barrel medic</name>
    <name type="synonym">Medicago tribuloides</name>
    <dbReference type="NCBI Taxonomy" id="3880"/>
    <lineage>
        <taxon>Eukaryota</taxon>
        <taxon>Viridiplantae</taxon>
        <taxon>Streptophyta</taxon>
        <taxon>Embryophyta</taxon>
        <taxon>Tracheophyta</taxon>
        <taxon>Spermatophyta</taxon>
        <taxon>Magnoliopsida</taxon>
        <taxon>eudicotyledons</taxon>
        <taxon>Gunneridae</taxon>
        <taxon>Pentapetalae</taxon>
        <taxon>rosids</taxon>
        <taxon>fabids</taxon>
        <taxon>Fabales</taxon>
        <taxon>Fabaceae</taxon>
        <taxon>Papilionoideae</taxon>
        <taxon>50 kb inversion clade</taxon>
        <taxon>NPAAA clade</taxon>
        <taxon>Hologalegina</taxon>
        <taxon>IRL clade</taxon>
        <taxon>Trifolieae</taxon>
        <taxon>Medicago</taxon>
    </lineage>
</organism>
<evidence type="ECO:0000313" key="3">
    <source>
        <dbReference type="EMBL" id="AET02296.2"/>
    </source>
</evidence>
<evidence type="ECO:0000259" key="2">
    <source>
        <dbReference type="Pfam" id="PF04195"/>
    </source>
</evidence>
<reference evidence="4" key="3">
    <citation type="submission" date="2015-04" db="UniProtKB">
        <authorList>
            <consortium name="EnsemblPlants"/>
        </authorList>
    </citation>
    <scope>IDENTIFICATION</scope>
    <source>
        <strain evidence="4">cv. Jemalong A17</strain>
    </source>
</reference>
<dbReference type="PANTHER" id="PTHR31099">
    <property type="entry name" value="OS06G0165300 PROTEIN"/>
    <property type="match status" value="1"/>
</dbReference>
<keyword evidence="5" id="KW-1185">Reference proteome</keyword>
<dbReference type="EnsemblPlants" id="AET02296">
    <property type="protein sequence ID" value="AET02296"/>
    <property type="gene ID" value="MTR_8g038700"/>
</dbReference>
<dbReference type="InterPro" id="IPR007321">
    <property type="entry name" value="Transposase_28"/>
</dbReference>
<protein>
    <recommendedName>
        <fullName evidence="2">Transposase (putative) gypsy type domain-containing protein</fullName>
    </recommendedName>
</protein>
<gene>
    <name evidence="3" type="ordered locus">MTR_8g038700</name>
</gene>
<feature type="coiled-coil region" evidence="1">
    <location>
        <begin position="321"/>
        <end position="365"/>
    </location>
</feature>